<evidence type="ECO:0000313" key="5">
    <source>
        <dbReference type="Proteomes" id="UP000821837"/>
    </source>
</evidence>
<feature type="region of interest" description="Disordered" evidence="2">
    <location>
        <begin position="297"/>
        <end position="343"/>
    </location>
</feature>
<dbReference type="InterPro" id="IPR001878">
    <property type="entry name" value="Znf_CCHC"/>
</dbReference>
<feature type="compositionally biased region" description="Polar residues" evidence="2">
    <location>
        <begin position="306"/>
        <end position="324"/>
    </location>
</feature>
<evidence type="ECO:0000256" key="2">
    <source>
        <dbReference type="SAM" id="MobiDB-lite"/>
    </source>
</evidence>
<keyword evidence="1" id="KW-0862">Zinc</keyword>
<keyword evidence="5" id="KW-1185">Reference proteome</keyword>
<name>A0A9D4T242_RHISA</name>
<protein>
    <recommendedName>
        <fullName evidence="3">CCHC-type domain-containing protein</fullName>
    </recommendedName>
</protein>
<dbReference type="GO" id="GO:0008270">
    <property type="term" value="F:zinc ion binding"/>
    <property type="evidence" value="ECO:0007669"/>
    <property type="project" value="UniProtKB-KW"/>
</dbReference>
<feature type="compositionally biased region" description="Low complexity" evidence="2">
    <location>
        <begin position="10"/>
        <end position="24"/>
    </location>
</feature>
<reference evidence="4" key="2">
    <citation type="submission" date="2021-09" db="EMBL/GenBank/DDBJ databases">
        <authorList>
            <person name="Jia N."/>
            <person name="Wang J."/>
            <person name="Shi W."/>
            <person name="Du L."/>
            <person name="Sun Y."/>
            <person name="Zhan W."/>
            <person name="Jiang J."/>
            <person name="Wang Q."/>
            <person name="Zhang B."/>
            <person name="Ji P."/>
            <person name="Sakyi L.B."/>
            <person name="Cui X."/>
            <person name="Yuan T."/>
            <person name="Jiang B."/>
            <person name="Yang W."/>
            <person name="Lam T.T.-Y."/>
            <person name="Chang Q."/>
            <person name="Ding S."/>
            <person name="Wang X."/>
            <person name="Zhu J."/>
            <person name="Ruan X."/>
            <person name="Zhao L."/>
            <person name="Wei J."/>
            <person name="Que T."/>
            <person name="Du C."/>
            <person name="Cheng J."/>
            <person name="Dai P."/>
            <person name="Han X."/>
            <person name="Huang E."/>
            <person name="Gao Y."/>
            <person name="Liu J."/>
            <person name="Shao H."/>
            <person name="Ye R."/>
            <person name="Li L."/>
            <person name="Wei W."/>
            <person name="Wang X."/>
            <person name="Wang C."/>
            <person name="Huo Q."/>
            <person name="Li W."/>
            <person name="Guo W."/>
            <person name="Chen H."/>
            <person name="Chen S."/>
            <person name="Zhou L."/>
            <person name="Zhou L."/>
            <person name="Ni X."/>
            <person name="Tian J."/>
            <person name="Zhou Y."/>
            <person name="Sheng Y."/>
            <person name="Liu T."/>
            <person name="Pan Y."/>
            <person name="Xia L."/>
            <person name="Li J."/>
            <person name="Zhao F."/>
            <person name="Cao W."/>
        </authorList>
    </citation>
    <scope>NUCLEOTIDE SEQUENCE</scope>
    <source>
        <strain evidence="4">Rsan-2018</strain>
        <tissue evidence="4">Larvae</tissue>
    </source>
</reference>
<dbReference type="VEuPathDB" id="VectorBase:RSAN_050886"/>
<feature type="domain" description="CCHC-type" evidence="3">
    <location>
        <begin position="226"/>
        <end position="240"/>
    </location>
</feature>
<evidence type="ECO:0000259" key="3">
    <source>
        <dbReference type="PROSITE" id="PS50158"/>
    </source>
</evidence>
<dbReference type="EMBL" id="JABSTV010001249">
    <property type="protein sequence ID" value="KAH7963838.1"/>
    <property type="molecule type" value="Genomic_DNA"/>
</dbReference>
<gene>
    <name evidence="4" type="ORF">HPB52_023642</name>
</gene>
<accession>A0A9D4T242</accession>
<reference evidence="4" key="1">
    <citation type="journal article" date="2020" name="Cell">
        <title>Large-Scale Comparative Analyses of Tick Genomes Elucidate Their Genetic Diversity and Vector Capacities.</title>
        <authorList>
            <consortium name="Tick Genome and Microbiome Consortium (TIGMIC)"/>
            <person name="Jia N."/>
            <person name="Wang J."/>
            <person name="Shi W."/>
            <person name="Du L."/>
            <person name="Sun Y."/>
            <person name="Zhan W."/>
            <person name="Jiang J.F."/>
            <person name="Wang Q."/>
            <person name="Zhang B."/>
            <person name="Ji P."/>
            <person name="Bell-Sakyi L."/>
            <person name="Cui X.M."/>
            <person name="Yuan T.T."/>
            <person name="Jiang B.G."/>
            <person name="Yang W.F."/>
            <person name="Lam T.T."/>
            <person name="Chang Q.C."/>
            <person name="Ding S.J."/>
            <person name="Wang X.J."/>
            <person name="Zhu J.G."/>
            <person name="Ruan X.D."/>
            <person name="Zhao L."/>
            <person name="Wei J.T."/>
            <person name="Ye R.Z."/>
            <person name="Que T.C."/>
            <person name="Du C.H."/>
            <person name="Zhou Y.H."/>
            <person name="Cheng J.X."/>
            <person name="Dai P.F."/>
            <person name="Guo W.B."/>
            <person name="Han X.H."/>
            <person name="Huang E.J."/>
            <person name="Li L.F."/>
            <person name="Wei W."/>
            <person name="Gao Y.C."/>
            <person name="Liu J.Z."/>
            <person name="Shao H.Z."/>
            <person name="Wang X."/>
            <person name="Wang C.C."/>
            <person name="Yang T.C."/>
            <person name="Huo Q.B."/>
            <person name="Li W."/>
            <person name="Chen H.Y."/>
            <person name="Chen S.E."/>
            <person name="Zhou L.G."/>
            <person name="Ni X.B."/>
            <person name="Tian J.H."/>
            <person name="Sheng Y."/>
            <person name="Liu T."/>
            <person name="Pan Y.S."/>
            <person name="Xia L.Y."/>
            <person name="Li J."/>
            <person name="Zhao F."/>
            <person name="Cao W.C."/>
        </authorList>
    </citation>
    <scope>NUCLEOTIDE SEQUENCE</scope>
    <source>
        <strain evidence="4">Rsan-2018</strain>
    </source>
</reference>
<organism evidence="4 5">
    <name type="scientific">Rhipicephalus sanguineus</name>
    <name type="common">Brown dog tick</name>
    <name type="synonym">Ixodes sanguineus</name>
    <dbReference type="NCBI Taxonomy" id="34632"/>
    <lineage>
        <taxon>Eukaryota</taxon>
        <taxon>Metazoa</taxon>
        <taxon>Ecdysozoa</taxon>
        <taxon>Arthropoda</taxon>
        <taxon>Chelicerata</taxon>
        <taxon>Arachnida</taxon>
        <taxon>Acari</taxon>
        <taxon>Parasitiformes</taxon>
        <taxon>Ixodida</taxon>
        <taxon>Ixodoidea</taxon>
        <taxon>Ixodidae</taxon>
        <taxon>Rhipicephalinae</taxon>
        <taxon>Rhipicephalus</taxon>
        <taxon>Rhipicephalus</taxon>
    </lineage>
</organism>
<dbReference type="GO" id="GO:0003676">
    <property type="term" value="F:nucleic acid binding"/>
    <property type="evidence" value="ECO:0007669"/>
    <property type="project" value="InterPro"/>
</dbReference>
<proteinExistence type="predicted"/>
<feature type="region of interest" description="Disordered" evidence="2">
    <location>
        <begin position="1"/>
        <end position="47"/>
    </location>
</feature>
<keyword evidence="1" id="KW-0863">Zinc-finger</keyword>
<keyword evidence="1" id="KW-0479">Metal-binding</keyword>
<feature type="region of interest" description="Disordered" evidence="2">
    <location>
        <begin position="442"/>
        <end position="470"/>
    </location>
</feature>
<dbReference type="Proteomes" id="UP000821837">
    <property type="component" value="Chromosome 3"/>
</dbReference>
<dbReference type="PROSITE" id="PS50158">
    <property type="entry name" value="ZF_CCHC"/>
    <property type="match status" value="1"/>
</dbReference>
<evidence type="ECO:0000313" key="4">
    <source>
        <dbReference type="EMBL" id="KAH7963838.1"/>
    </source>
</evidence>
<dbReference type="AlphaFoldDB" id="A0A9D4T242"/>
<comment type="caution">
    <text evidence="4">The sequence shown here is derived from an EMBL/GenBank/DDBJ whole genome shotgun (WGS) entry which is preliminary data.</text>
</comment>
<sequence>MFSEDLGWQTAVARRSSRRAASTVESKKEDVRPSASTSAGHRQNGEWNKKRVIKAGRMPPLPKDDAKIIIRPRGGLDVSKVGATNVGRAIMAAAGVTEAHAGADVICPNLQQNIIVVSTPDRDNAARYTRIKSIVVMGKEHEVSAYEAAPHCTCKGVIRGITLSDSPEELERNIINARNPLALAAKRIKNTGSVIVAFDGWKVPNFVRYGPVLVRCCLYRKQVDNCYACGRLGHRADVCPTPNETICRGCSAPNPDEQHQCIPKCKLCDGAHMTAAKVCRHRYQIPYVVRRRRWERTAEASRNRDSTPPSGSGDSKQTQQLSTQGHRGRSRGRSSYQCNRGGGGLHVKFQPTWADRVRGDVTGKQVTQGLPPEHENDRLAQLERENEMMRNTIAKLMAEMAEIRRGKGELSSLADKQIAESVPTEIPVVAACDVERPAKKRAIGGEQETMASRAKTKGTGLQKEDLLLQM</sequence>
<evidence type="ECO:0000256" key="1">
    <source>
        <dbReference type="PROSITE-ProRule" id="PRU00047"/>
    </source>
</evidence>